<keyword evidence="2" id="KW-1185">Reference proteome</keyword>
<dbReference type="Proteomes" id="UP001589870">
    <property type="component" value="Unassembled WGS sequence"/>
</dbReference>
<sequence>MKAMGLLGRIDLPGETASVPKARRYLRVLLAGTGHPHCDDALLLTTELVANAVRHVRHEVAHLEWLHRLEVGRM</sequence>
<dbReference type="EMBL" id="JBHMQT010000059">
    <property type="protein sequence ID" value="MFC0865802.1"/>
    <property type="molecule type" value="Genomic_DNA"/>
</dbReference>
<accession>A0ABV6UC84</accession>
<organism evidence="1 2">
    <name type="scientific">Sphaerimonospora cavernae</name>
    <dbReference type="NCBI Taxonomy" id="1740611"/>
    <lineage>
        <taxon>Bacteria</taxon>
        <taxon>Bacillati</taxon>
        <taxon>Actinomycetota</taxon>
        <taxon>Actinomycetes</taxon>
        <taxon>Streptosporangiales</taxon>
        <taxon>Streptosporangiaceae</taxon>
        <taxon>Sphaerimonospora</taxon>
    </lineage>
</organism>
<name>A0ABV6UC84_9ACTN</name>
<comment type="caution">
    <text evidence="1">The sequence shown here is derived from an EMBL/GenBank/DDBJ whole genome shotgun (WGS) entry which is preliminary data.</text>
</comment>
<dbReference type="InterPro" id="IPR036890">
    <property type="entry name" value="HATPase_C_sf"/>
</dbReference>
<dbReference type="Gene3D" id="3.30.565.10">
    <property type="entry name" value="Histidine kinase-like ATPase, C-terminal domain"/>
    <property type="match status" value="1"/>
</dbReference>
<evidence type="ECO:0000313" key="1">
    <source>
        <dbReference type="EMBL" id="MFC0865802.1"/>
    </source>
</evidence>
<evidence type="ECO:0000313" key="2">
    <source>
        <dbReference type="Proteomes" id="UP001589870"/>
    </source>
</evidence>
<proteinExistence type="predicted"/>
<protein>
    <recommendedName>
        <fullName evidence="3">ATP-binding protein</fullName>
    </recommendedName>
</protein>
<feature type="non-terminal residue" evidence="1">
    <location>
        <position position="74"/>
    </location>
</feature>
<evidence type="ECO:0008006" key="3">
    <source>
        <dbReference type="Google" id="ProtNLM"/>
    </source>
</evidence>
<reference evidence="1 2" key="1">
    <citation type="submission" date="2024-09" db="EMBL/GenBank/DDBJ databases">
        <authorList>
            <person name="Sun Q."/>
            <person name="Mori K."/>
        </authorList>
    </citation>
    <scope>NUCLEOTIDE SEQUENCE [LARGE SCALE GENOMIC DNA]</scope>
    <source>
        <strain evidence="1 2">TBRC 1851</strain>
    </source>
</reference>
<gene>
    <name evidence="1" type="ORF">ACFHYQ_26230</name>
</gene>